<dbReference type="InterPro" id="IPR049730">
    <property type="entry name" value="SNF2/RAD54-like_C"/>
</dbReference>
<feature type="compositionally biased region" description="Polar residues" evidence="2">
    <location>
        <begin position="997"/>
        <end position="1009"/>
    </location>
</feature>
<comment type="caution">
    <text evidence="3">The sequence shown here is derived from an EMBL/GenBank/DDBJ whole genome shotgun (WGS) entry which is preliminary data.</text>
</comment>
<feature type="compositionally biased region" description="Polar residues" evidence="2">
    <location>
        <begin position="1064"/>
        <end position="1079"/>
    </location>
</feature>
<name>A0A2H1CIH0_FASHE</name>
<feature type="region of interest" description="Disordered" evidence="2">
    <location>
        <begin position="1213"/>
        <end position="1232"/>
    </location>
</feature>
<evidence type="ECO:0000256" key="2">
    <source>
        <dbReference type="SAM" id="MobiDB-lite"/>
    </source>
</evidence>
<dbReference type="PROSITE" id="PS51192">
    <property type="entry name" value="HELICASE_ATP_BIND_1"/>
    <property type="match status" value="1"/>
</dbReference>
<reference evidence="3" key="1">
    <citation type="submission" date="2019-03" db="EMBL/GenBank/DDBJ databases">
        <title>Improved annotation for the trematode Fasciola hepatica.</title>
        <authorList>
            <person name="Choi Y.-J."/>
            <person name="Martin J."/>
            <person name="Mitreva M."/>
        </authorList>
    </citation>
    <scope>NUCLEOTIDE SEQUENCE [LARGE SCALE GENOMIC DNA]</scope>
</reference>
<dbReference type="EMBL" id="JXXN02001039">
    <property type="protein sequence ID" value="THD25674.1"/>
    <property type="molecule type" value="Genomic_DNA"/>
</dbReference>
<dbReference type="SMART" id="SM00490">
    <property type="entry name" value="HELICc"/>
    <property type="match status" value="1"/>
</dbReference>
<dbReference type="AlphaFoldDB" id="A0A2H1CIH0"/>
<feature type="compositionally biased region" description="Low complexity" evidence="2">
    <location>
        <begin position="1148"/>
        <end position="1158"/>
    </location>
</feature>
<evidence type="ECO:0000313" key="3">
    <source>
        <dbReference type="EMBL" id="THD25674.1"/>
    </source>
</evidence>
<dbReference type="InterPro" id="IPR027417">
    <property type="entry name" value="P-loop_NTPase"/>
</dbReference>
<dbReference type="InterPro" id="IPR001650">
    <property type="entry name" value="Helicase_C-like"/>
</dbReference>
<evidence type="ECO:0000256" key="1">
    <source>
        <dbReference type="ARBA" id="ARBA00022801"/>
    </source>
</evidence>
<dbReference type="FunFam" id="3.40.50.10810:FF:000094">
    <property type="entry name" value="DNA excision repair protein ERCC-6"/>
    <property type="match status" value="1"/>
</dbReference>
<dbReference type="InterPro" id="IPR000330">
    <property type="entry name" value="SNF2_N"/>
</dbReference>
<dbReference type="SUPFAM" id="SSF52540">
    <property type="entry name" value="P-loop containing nucleoside triphosphate hydrolases"/>
    <property type="match status" value="2"/>
</dbReference>
<dbReference type="PANTHER" id="PTHR45629:SF7">
    <property type="entry name" value="DNA EXCISION REPAIR PROTEIN ERCC-6-RELATED"/>
    <property type="match status" value="1"/>
</dbReference>
<dbReference type="Pfam" id="PF00176">
    <property type="entry name" value="SNF2-rel_dom"/>
    <property type="match status" value="1"/>
</dbReference>
<feature type="region of interest" description="Disordered" evidence="2">
    <location>
        <begin position="1064"/>
        <end position="1181"/>
    </location>
</feature>
<dbReference type="GO" id="GO:0015616">
    <property type="term" value="F:DNA translocase activity"/>
    <property type="evidence" value="ECO:0007669"/>
    <property type="project" value="TreeGrafter"/>
</dbReference>
<keyword evidence="4" id="KW-1185">Reference proteome</keyword>
<keyword evidence="1" id="KW-0378">Hydrolase</keyword>
<gene>
    <name evidence="3" type="ORF">D915_003398</name>
</gene>
<dbReference type="Gene3D" id="3.40.50.300">
    <property type="entry name" value="P-loop containing nucleotide triphosphate hydrolases"/>
    <property type="match status" value="1"/>
</dbReference>
<evidence type="ECO:0000313" key="4">
    <source>
        <dbReference type="Proteomes" id="UP000230066"/>
    </source>
</evidence>
<feature type="region of interest" description="Disordered" evidence="2">
    <location>
        <begin position="984"/>
        <end position="1048"/>
    </location>
</feature>
<feature type="compositionally biased region" description="Polar residues" evidence="2">
    <location>
        <begin position="1087"/>
        <end position="1108"/>
    </location>
</feature>
<accession>A0A2H1CIH0</accession>
<dbReference type="GO" id="GO:0016787">
    <property type="term" value="F:hydrolase activity"/>
    <property type="evidence" value="ECO:0007669"/>
    <property type="project" value="UniProtKB-KW"/>
</dbReference>
<dbReference type="Gene3D" id="3.40.50.10810">
    <property type="entry name" value="Tandem AAA-ATPase domain"/>
    <property type="match status" value="1"/>
</dbReference>
<feature type="compositionally biased region" description="Polar residues" evidence="2">
    <location>
        <begin position="1029"/>
        <end position="1048"/>
    </location>
</feature>
<dbReference type="GO" id="GO:0005524">
    <property type="term" value="F:ATP binding"/>
    <property type="evidence" value="ECO:0007669"/>
    <property type="project" value="InterPro"/>
</dbReference>
<dbReference type="Pfam" id="PF00271">
    <property type="entry name" value="Helicase_C"/>
    <property type="match status" value="1"/>
</dbReference>
<dbReference type="InterPro" id="IPR014001">
    <property type="entry name" value="Helicase_ATP-bd"/>
</dbReference>
<dbReference type="CDD" id="cd18793">
    <property type="entry name" value="SF2_C_SNF"/>
    <property type="match status" value="1"/>
</dbReference>
<protein>
    <submittedName>
        <fullName evidence="3">DNA excision repair protein ERCC-6</fullName>
    </submittedName>
</protein>
<dbReference type="Proteomes" id="UP000230066">
    <property type="component" value="Unassembled WGS sequence"/>
</dbReference>
<organism evidence="3 4">
    <name type="scientific">Fasciola hepatica</name>
    <name type="common">Liver fluke</name>
    <dbReference type="NCBI Taxonomy" id="6192"/>
    <lineage>
        <taxon>Eukaryota</taxon>
        <taxon>Metazoa</taxon>
        <taxon>Spiralia</taxon>
        <taxon>Lophotrochozoa</taxon>
        <taxon>Platyhelminthes</taxon>
        <taxon>Trematoda</taxon>
        <taxon>Digenea</taxon>
        <taxon>Plagiorchiida</taxon>
        <taxon>Echinostomata</taxon>
        <taxon>Echinostomatoidea</taxon>
        <taxon>Fasciolidae</taxon>
        <taxon>Fasciola</taxon>
    </lineage>
</organism>
<dbReference type="SMART" id="SM00487">
    <property type="entry name" value="DEXDc"/>
    <property type="match status" value="1"/>
</dbReference>
<dbReference type="PANTHER" id="PTHR45629">
    <property type="entry name" value="SNF2/RAD54 FAMILY MEMBER"/>
    <property type="match status" value="1"/>
</dbReference>
<sequence length="1273" mass="142811">MSVEDTFQSLLSNARIEFEQGHPHRSLKLCQKALKLKECPKLLRKIERIKEFIDSQEKENMTDDCAESSQDPVEELALHLFSEARKMFDLGDFQAALRLLKESYQCHACEKTAKKIAKVEKAIESVDRQTLDEPPRAKTSEVSKEVDPELMVEEARQLYHDGKLKQCVLLLHEVQRIAPSEKIQRKIARIETFLDQNNTESHVSTTNSSQKELVEISDGFSLPRTLYEKLYPYQQDGVRWLWKLHNTAPGGVLADDMGLGKTVQVISFLCGLFLSKRSSFTALVVMPVSVLVTWEAELRRWAPTLHVCVFHDLNRQTRLRQLASIQRQGGILLTTYGMVTSNVNDLTADLNANPHYMSAAGRTTVGERQGPEFQWTYLVLDEAHKIKNPAAKTTKAIISISAKHRILLTGTAVQNNLRELWSLYNCTHAGRLLGRMQTFQMEYEKPITRAREKDATRAERAHGSLMAQSLRKLIDPYFLRRTKADVLSTVDKSSDQLETSISQLAGLQLNERMPKKTELVVWLYLRKIQERSYRDFLQLDQVKELLLQSTRRSPLIELVILKKLCDHPRLLSRDQCLSLNLEVNQSPGVQFSKFHLPSATQLMEESGKLYFLSALMNSFLSDAEQNAPYPPRTLIFSQSLRLLDMTEKVILALNKRPENVEKSRCHRVLRLDGSLGKVEERMRVIQQFERDRSYTVMLLTTQVGGVGLTLTAANRVVILDPSWNPATDAQAVDRAYRIGQKCNVLVYRLITCATVEEKIYRRQIFKDSVIRQTTSSGHNKTDHDPYRYFTHQDLRELFTLSDTRVSATQEQLSQLHEAMDKWEDPWLKPHLNYLTGDEMRDSVFGLSFHDLMFTCTEVHEPVHPTAADEVMREQELLRNRMAAAEHAIARECADVNVPCSVRTDTTNSSGVPAYRPPDGIFLLPSVVDSRRPMLNRPHLGVPADHPNVKQATIPWVTQPSAQSIQPDGTVDFADQLTTSLREMSISEAATPPRLLNKSPTGCEESSSCVIVSDQEDSLSGGLTGDQCESGVSNTEQKSQSERSVTSSLQDLAAAEYPLRISSSVKSAQLSTGRTASDRSLPTVDSPLPSSKTFLGSVQRNLCRSTPMSLKTAPLPMTPGTPSTSREKPTEFTSTSSSPVTDRAKNLRRSTSASNRNTSVAKSIDDPSGSPLDSPENSSDGLLMDITADVDDEQLHQTVNMKSMHEILAKSGLFTPTEDKSEADSPGVPSGHHEEIAVEDSCISTSLSHISHMQQTVVIDSFDEVEVIGDSLVD</sequence>
<proteinExistence type="predicted"/>
<dbReference type="InterPro" id="IPR038718">
    <property type="entry name" value="SNF2-like_sf"/>
</dbReference>
<dbReference type="PROSITE" id="PS51194">
    <property type="entry name" value="HELICASE_CTER"/>
    <property type="match status" value="1"/>
</dbReference>
<feature type="compositionally biased region" description="Polar residues" evidence="2">
    <location>
        <begin position="1130"/>
        <end position="1139"/>
    </location>
</feature>
<dbReference type="InterPro" id="IPR050496">
    <property type="entry name" value="SNF2_RAD54_helicase_repair"/>
</dbReference>